<proteinExistence type="predicted"/>
<evidence type="ECO:0000313" key="3">
    <source>
        <dbReference type="Proteomes" id="UP000541583"/>
    </source>
</evidence>
<reference evidence="3 4" key="1">
    <citation type="submission" date="2020-08" db="EMBL/GenBank/DDBJ databases">
        <title>Genomic Encyclopedia of Type Strains, Phase IV (KMG-V): Genome sequencing to study the core and pangenomes of soil and plant-associated prokaryotes.</title>
        <authorList>
            <person name="Whitman W."/>
        </authorList>
    </citation>
    <scope>NUCLEOTIDE SEQUENCE [LARGE SCALE GENOMIC DNA]</scope>
    <source>
        <strain evidence="1 3">ANJLi2</strain>
        <strain evidence="2 4">MP601</strain>
    </source>
</reference>
<evidence type="ECO:0000313" key="2">
    <source>
        <dbReference type="EMBL" id="MBB6126156.1"/>
    </source>
</evidence>
<keyword evidence="3" id="KW-1185">Reference proteome</keyword>
<dbReference type="RefSeq" id="WP_139332177.1">
    <property type="nucleotide sequence ID" value="NZ_FTMG01000001.1"/>
</dbReference>
<sequence length="132" mass="14269">MMMKKIFFAVSFVAITLLSLQTIYANRSVHRLVKHAAPDPIGINVSSPQGSSYIITFSGPSNVTYNTSTPGSGFPILPGTYYISVSGFSYSPGAPAHGFRFENTTVPLTASSGSTLYLNQVTITQTSFLWIY</sequence>
<name>A0A841J996_9SPHI</name>
<gene>
    <name evidence="2" type="ORF">HDF22_000257</name>
    <name evidence="1" type="ORF">HDF23_000255</name>
</gene>
<evidence type="ECO:0000313" key="4">
    <source>
        <dbReference type="Proteomes" id="UP000548326"/>
    </source>
</evidence>
<protein>
    <submittedName>
        <fullName evidence="2">Uncharacterized protein</fullName>
    </submittedName>
</protein>
<organism evidence="2 4">
    <name type="scientific">Mucilaginibacter lappiensis</name>
    <dbReference type="NCBI Taxonomy" id="354630"/>
    <lineage>
        <taxon>Bacteria</taxon>
        <taxon>Pseudomonadati</taxon>
        <taxon>Bacteroidota</taxon>
        <taxon>Sphingobacteriia</taxon>
        <taxon>Sphingobacteriales</taxon>
        <taxon>Sphingobacteriaceae</taxon>
        <taxon>Mucilaginibacter</taxon>
    </lineage>
</organism>
<dbReference type="Proteomes" id="UP000548326">
    <property type="component" value="Unassembled WGS sequence"/>
</dbReference>
<dbReference type="EMBL" id="JACHCA010000001">
    <property type="protein sequence ID" value="MBB6126156.1"/>
    <property type="molecule type" value="Genomic_DNA"/>
</dbReference>
<dbReference type="Proteomes" id="UP000541583">
    <property type="component" value="Unassembled WGS sequence"/>
</dbReference>
<comment type="caution">
    <text evidence="2">The sequence shown here is derived from an EMBL/GenBank/DDBJ whole genome shotgun (WGS) entry which is preliminary data.</text>
</comment>
<dbReference type="AlphaFoldDB" id="A0A841J996"/>
<accession>A0A841J996</accession>
<dbReference type="EMBL" id="JACHCB010000001">
    <property type="protein sequence ID" value="MBB6107525.1"/>
    <property type="molecule type" value="Genomic_DNA"/>
</dbReference>
<evidence type="ECO:0000313" key="1">
    <source>
        <dbReference type="EMBL" id="MBB6107525.1"/>
    </source>
</evidence>